<dbReference type="OrthoDB" id="2991595at2759"/>
<gene>
    <name evidence="1" type="ORF">ARMGADRAFT_266384</name>
</gene>
<evidence type="ECO:0000313" key="2">
    <source>
        <dbReference type="Proteomes" id="UP000217790"/>
    </source>
</evidence>
<dbReference type="AlphaFoldDB" id="A0A2H3EGV5"/>
<reference evidence="2" key="1">
    <citation type="journal article" date="2017" name="Nat. Ecol. Evol.">
        <title>Genome expansion and lineage-specific genetic innovations in the forest pathogenic fungi Armillaria.</title>
        <authorList>
            <person name="Sipos G."/>
            <person name="Prasanna A.N."/>
            <person name="Walter M.C."/>
            <person name="O'Connor E."/>
            <person name="Balint B."/>
            <person name="Krizsan K."/>
            <person name="Kiss B."/>
            <person name="Hess J."/>
            <person name="Varga T."/>
            <person name="Slot J."/>
            <person name="Riley R."/>
            <person name="Boka B."/>
            <person name="Rigling D."/>
            <person name="Barry K."/>
            <person name="Lee J."/>
            <person name="Mihaltcheva S."/>
            <person name="LaButti K."/>
            <person name="Lipzen A."/>
            <person name="Waldron R."/>
            <person name="Moloney N.M."/>
            <person name="Sperisen C."/>
            <person name="Kredics L."/>
            <person name="Vagvoelgyi C."/>
            <person name="Patrignani A."/>
            <person name="Fitzpatrick D."/>
            <person name="Nagy I."/>
            <person name="Doyle S."/>
            <person name="Anderson J.B."/>
            <person name="Grigoriev I.V."/>
            <person name="Gueldener U."/>
            <person name="Muensterkoetter M."/>
            <person name="Nagy L.G."/>
        </authorList>
    </citation>
    <scope>NUCLEOTIDE SEQUENCE [LARGE SCALE GENOMIC DNA]</scope>
    <source>
        <strain evidence="2">Ar21-2</strain>
    </source>
</reference>
<name>A0A2H3EGV5_ARMGA</name>
<accession>A0A2H3EGV5</accession>
<organism evidence="1 2">
    <name type="scientific">Armillaria gallica</name>
    <name type="common">Bulbous honey fungus</name>
    <name type="synonym">Armillaria bulbosa</name>
    <dbReference type="NCBI Taxonomy" id="47427"/>
    <lineage>
        <taxon>Eukaryota</taxon>
        <taxon>Fungi</taxon>
        <taxon>Dikarya</taxon>
        <taxon>Basidiomycota</taxon>
        <taxon>Agaricomycotina</taxon>
        <taxon>Agaricomycetes</taxon>
        <taxon>Agaricomycetidae</taxon>
        <taxon>Agaricales</taxon>
        <taxon>Marasmiineae</taxon>
        <taxon>Physalacriaceae</taxon>
        <taxon>Armillaria</taxon>
    </lineage>
</organism>
<evidence type="ECO:0000313" key="1">
    <source>
        <dbReference type="EMBL" id="PBL02663.1"/>
    </source>
</evidence>
<proteinExistence type="predicted"/>
<keyword evidence="2" id="KW-1185">Reference proteome</keyword>
<dbReference type="STRING" id="47427.A0A2H3EGV5"/>
<dbReference type="Proteomes" id="UP000217790">
    <property type="component" value="Unassembled WGS sequence"/>
</dbReference>
<sequence>METWKTYVAAPQFSAFFAETLKLFAQKLMPEKPAEHIPARLLSFGCGRYCTDCTLIKEFFTANTPFHSVTATAAVRTHVETQLTAVSASKYGVKWETSKYRRPYTLKIQKPESMVVHGKYKQGLQMLAALGDLTVQRQILGADFDSVYEVITGTRAPSPELSVVPAVTTSQEKT</sequence>
<dbReference type="EMBL" id="KZ293645">
    <property type="protein sequence ID" value="PBL02663.1"/>
    <property type="molecule type" value="Genomic_DNA"/>
</dbReference>
<dbReference type="InParanoid" id="A0A2H3EGV5"/>
<protein>
    <submittedName>
        <fullName evidence="1">Uncharacterized protein</fullName>
    </submittedName>
</protein>